<feature type="compositionally biased region" description="Basic and acidic residues" evidence="2">
    <location>
        <begin position="247"/>
        <end position="260"/>
    </location>
</feature>
<dbReference type="PANTHER" id="PTHR35890:SF3">
    <property type="entry name" value="ECOTIN"/>
    <property type="match status" value="1"/>
</dbReference>
<dbReference type="VEuPathDB" id="TriTrypDB:ADEAN_000945000"/>
<dbReference type="AlphaFoldDB" id="A0A7G2CSC6"/>
<organism evidence="3 4">
    <name type="scientific">Angomonas deanei</name>
    <dbReference type="NCBI Taxonomy" id="59799"/>
    <lineage>
        <taxon>Eukaryota</taxon>
        <taxon>Discoba</taxon>
        <taxon>Euglenozoa</taxon>
        <taxon>Kinetoplastea</taxon>
        <taxon>Metakinetoplastina</taxon>
        <taxon>Trypanosomatida</taxon>
        <taxon>Trypanosomatidae</taxon>
        <taxon>Strigomonadinae</taxon>
        <taxon>Angomonas</taxon>
    </lineage>
</organism>
<evidence type="ECO:0000256" key="1">
    <source>
        <dbReference type="ARBA" id="ARBA00010558"/>
    </source>
</evidence>
<dbReference type="Pfam" id="PF03974">
    <property type="entry name" value="Ecotin"/>
    <property type="match status" value="1"/>
</dbReference>
<feature type="compositionally biased region" description="Basic and acidic residues" evidence="2">
    <location>
        <begin position="344"/>
        <end position="353"/>
    </location>
</feature>
<feature type="region of interest" description="Disordered" evidence="2">
    <location>
        <begin position="217"/>
        <end position="385"/>
    </location>
</feature>
<evidence type="ECO:0000256" key="2">
    <source>
        <dbReference type="SAM" id="MobiDB-lite"/>
    </source>
</evidence>
<feature type="compositionally biased region" description="Low complexity" evidence="2">
    <location>
        <begin position="228"/>
        <end position="242"/>
    </location>
</feature>
<proteinExistence type="inferred from homology"/>
<keyword evidence="4" id="KW-1185">Reference proteome</keyword>
<dbReference type="SUPFAM" id="SSF49772">
    <property type="entry name" value="Ecotin, trypsin inhibitor"/>
    <property type="match status" value="1"/>
</dbReference>
<dbReference type="Proteomes" id="UP000515908">
    <property type="component" value="Chromosome 23"/>
</dbReference>
<feature type="compositionally biased region" description="Basic and acidic residues" evidence="2">
    <location>
        <begin position="366"/>
        <end position="385"/>
    </location>
</feature>
<gene>
    <name evidence="3" type="ORF">ADEAN_000945000</name>
</gene>
<dbReference type="Gene3D" id="2.60.40.550">
    <property type="entry name" value="Ecotin"/>
    <property type="match status" value="1"/>
</dbReference>
<evidence type="ECO:0000313" key="4">
    <source>
        <dbReference type="Proteomes" id="UP000515908"/>
    </source>
</evidence>
<comment type="similarity">
    <text evidence="1">Belongs to the protease inhibitor I11 (ecotin) family.</text>
</comment>
<dbReference type="Gene3D" id="4.10.1230.10">
    <property type="entry name" value="Ecotin, trypsin inhibitor"/>
    <property type="match status" value="1"/>
</dbReference>
<feature type="region of interest" description="Disordered" evidence="2">
    <location>
        <begin position="150"/>
        <end position="200"/>
    </location>
</feature>
<dbReference type="InterPro" id="IPR036198">
    <property type="entry name" value="Ecotin_sf"/>
</dbReference>
<name>A0A7G2CSC6_9TRYP</name>
<accession>A0A7G2CSC6</accession>
<feature type="compositionally biased region" description="Basic and acidic residues" evidence="2">
    <location>
        <begin position="320"/>
        <end position="332"/>
    </location>
</feature>
<dbReference type="GO" id="GO:0004867">
    <property type="term" value="F:serine-type endopeptidase inhibitor activity"/>
    <property type="evidence" value="ECO:0007669"/>
    <property type="project" value="InterPro"/>
</dbReference>
<dbReference type="EMBL" id="LR877167">
    <property type="protein sequence ID" value="CAD2221911.1"/>
    <property type="molecule type" value="Genomic_DNA"/>
</dbReference>
<dbReference type="PANTHER" id="PTHR35890">
    <property type="match status" value="1"/>
</dbReference>
<sequence>MPQLSDYKAPYPEPDSEYQRHVIYLDPKDESVEQQHLKIELLPGKTMYVDDESKYVIQGQIDEKTVQGWGYDYYVVQFGQVINKKTQDPVQPTGPERAFIPIESAGPTLRYNSKLPIVVYVPHGAEVRYRIWYDEVARLKEQGSSLVRDGSMVKDSNAGTLNPTQVATGYSNLQQPAATRGRTLDAGEYTNPPRDEVYNPGTAAAYASNAYSSNGTRAVPLSGGESGSGTSPSRNRSGSSPSKNKRNSKEDTSAAVRTRDVPMPLSTTEVSATRDRGSLAATETSATRTRAVPLSGGETGAGTSPSRNRSGSSPSKNKRNSKEDTSAVRTRDVPMPLSTTEVSATRDRSDSKTKSPSKSPRRGSSPRKETKEEAAARKARYDHEL</sequence>
<feature type="compositionally biased region" description="Polar residues" evidence="2">
    <location>
        <begin position="157"/>
        <end position="177"/>
    </location>
</feature>
<reference evidence="3 4" key="1">
    <citation type="submission" date="2020-08" db="EMBL/GenBank/DDBJ databases">
        <authorList>
            <person name="Newling K."/>
            <person name="Davey J."/>
            <person name="Forrester S."/>
        </authorList>
    </citation>
    <scope>NUCLEOTIDE SEQUENCE [LARGE SCALE GENOMIC DNA]</scope>
    <source>
        <strain evidence="4">Crithidia deanei Carvalho (ATCC PRA-265)</strain>
    </source>
</reference>
<protein>
    <submittedName>
        <fullName evidence="3">Ecotin, putative</fullName>
    </submittedName>
</protein>
<dbReference type="InterPro" id="IPR005658">
    <property type="entry name" value="Prot_inh_ecotin"/>
</dbReference>
<dbReference type="InterPro" id="IPR027438">
    <property type="entry name" value="Ecotin_C"/>
</dbReference>
<feature type="compositionally biased region" description="Low complexity" evidence="2">
    <location>
        <begin position="304"/>
        <end position="315"/>
    </location>
</feature>
<feature type="compositionally biased region" description="Low complexity" evidence="2">
    <location>
        <begin position="280"/>
        <end position="291"/>
    </location>
</feature>
<evidence type="ECO:0000313" key="3">
    <source>
        <dbReference type="EMBL" id="CAD2221911.1"/>
    </source>
</evidence>